<accession>A0ABX9B910</accession>
<dbReference type="InterPro" id="IPR047187">
    <property type="entry name" value="SF1_C_Upf1"/>
</dbReference>
<dbReference type="SUPFAM" id="SSF56112">
    <property type="entry name" value="Protein kinase-like (PK-like)"/>
    <property type="match status" value="1"/>
</dbReference>
<organism evidence="3 4">
    <name type="scientific">Pseudomonas mosselii</name>
    <dbReference type="NCBI Taxonomy" id="78327"/>
    <lineage>
        <taxon>Bacteria</taxon>
        <taxon>Pseudomonadati</taxon>
        <taxon>Pseudomonadota</taxon>
        <taxon>Gammaproteobacteria</taxon>
        <taxon>Pseudomonadales</taxon>
        <taxon>Pseudomonadaceae</taxon>
        <taxon>Pseudomonas</taxon>
    </lineage>
</organism>
<evidence type="ECO:0000259" key="1">
    <source>
        <dbReference type="Pfam" id="PF13086"/>
    </source>
</evidence>
<dbReference type="EMBL" id="CP081966">
    <property type="protein sequence ID" value="QZP28484.1"/>
    <property type="molecule type" value="Genomic_DNA"/>
</dbReference>
<dbReference type="Gene3D" id="1.10.510.10">
    <property type="entry name" value="Transferase(Phosphotransferase) domain 1"/>
    <property type="match status" value="1"/>
</dbReference>
<keyword evidence="4" id="KW-1185">Reference proteome</keyword>
<dbReference type="Pfam" id="PF13087">
    <property type="entry name" value="AAA_12"/>
    <property type="match status" value="1"/>
</dbReference>
<evidence type="ECO:0000313" key="4">
    <source>
        <dbReference type="Proteomes" id="UP000825591"/>
    </source>
</evidence>
<protein>
    <recommendedName>
        <fullName evidence="5">Protein kinase domain-containing protein</fullName>
    </recommendedName>
</protein>
<dbReference type="InterPro" id="IPR041677">
    <property type="entry name" value="DNA2/NAM7_AAA_11"/>
</dbReference>
<sequence length="1194" mass="134572">MSQGNLTLKKTAKSSALSGYTLEKKYLCTFNKSTGSPSQRNAVDEHGSNVLIKTWPRNPNIDDKDIYEVWKNETRQLYRLAGFPGISNYIAELKTALIDETGYHLVIKTEQRQPLEILIRNDDYTPTKNPRSTRNRRLSWANLHRISKGLEILHLQGLLHRNLNNWSILTSNTDEPDFQLTGFEWSMRLVEPEKHSNKTPPHSYDNTHSFIKDWQQLGEIAATLLGVPYTKLINLGISNHEVSDGISADEIKLIRELQGYVKTDRIDGKYVITKIDKILLELDSELQNKEHLYSFFLSLGPESKAATTIRQASKNQIEIDDEEEQLDFIKKDLRTPIFQAMKSNFSSTGLKYCLRGELLTYTIDAFQKRGAPASWDLAYCSSIEPSNKVPNPIIYQIPLSGSSLNTLPLTEAKRAARLKGRTTSWTSLTNKASLPEDPYSEELKTRKSLILSQILDYLFAASEAYPVSIIREPKQAYTPQLDGTISIKITARTDTEREELCRSLKIRDNLARRLEKSLIEDRIEGGSGNWILTDSPNIGERSDMDTEWQFHSHANDKDGRKIYTFTGDNPPNTSNTVYLISADSAGRDLQLRRRLKSFTALGEHNELARMICDPRGRIMSSHEQIVEDAAYLSLDTSKQDAFKSIIETLPLFLVQGPPGVGKTRLVRELVSQIISNDSSSRILLSAQSNHAVDHLMQEIKDIVSDSNDAIIIRCVQKSAKDAEKRFDIGYETRSIVNRIADSDLISTAPKELAEKLTQLTAAYNNDTNTPISTTLEISKNSIENLVLRSANLVFATTNSAALEGLIEEKNQFDWSIIEEAGKATGGELTSPLLLSPRRLMIGDHKQLPPFGADRILKILSNPADTKNALESGNLMIGRHFRDPIVDEIFSDAKLDNGSEEAASDFSDLCDEAAKNFLLFESTIENEFDRQKRRNKGFPIAKSLHHQHRMHPEIAELVSHAFYKEDLKTDPSSALRFEQNPSPIRHSNGNIPDLPIVWIDMPWVSSTLDKKYGDKIPHYTNPDEIDVIEIIIKQLTAASDNSAKPTIAILSPYSRQTREIANRIEAKKNNDLANIHNFSSAAGDGSYCSTVDSFQGNEADCVIISLVRNNSHSTIYNALGFLADSRRMNVLMSRAKWRLVLVGSLDFLKSIHARPKGEPDRRQIDFLSKLIRKIESNRDVHKNIVPAKVLEEDKF</sequence>
<dbReference type="Proteomes" id="UP000825591">
    <property type="component" value="Chromosome"/>
</dbReference>
<name>A0ABX9B910_9PSED</name>
<gene>
    <name evidence="3" type="ORF">K5H97_09115</name>
</gene>
<dbReference type="SUPFAM" id="SSF52540">
    <property type="entry name" value="P-loop containing nucleoside triphosphate hydrolases"/>
    <property type="match status" value="1"/>
</dbReference>
<dbReference type="InterPro" id="IPR041679">
    <property type="entry name" value="DNA2/NAM7-like_C"/>
</dbReference>
<dbReference type="InterPro" id="IPR045055">
    <property type="entry name" value="DNA2/NAM7-like"/>
</dbReference>
<reference evidence="3 4" key="1">
    <citation type="submission" date="2021-08" db="EMBL/GenBank/DDBJ databases">
        <title>Bactericidal Effect of Pseudomonas oryziphila sp. nov., a novel Pseudomonas Species Against Xanthomonas oryzae Reduces Disease Severity of Bacterial Leaf Streak of Rice.</title>
        <authorList>
            <person name="Yang R."/>
            <person name="Li S."/>
            <person name="Li Y."/>
            <person name="Yan Y."/>
            <person name="Fang Y."/>
            <person name="Zou L."/>
            <person name="Chen G."/>
        </authorList>
    </citation>
    <scope>NUCLEOTIDE SEQUENCE [LARGE SCALE GENOMIC DNA]</scope>
    <source>
        <strain evidence="3 4">DSM 17497</strain>
    </source>
</reference>
<proteinExistence type="predicted"/>
<evidence type="ECO:0000259" key="2">
    <source>
        <dbReference type="Pfam" id="PF13087"/>
    </source>
</evidence>
<evidence type="ECO:0008006" key="5">
    <source>
        <dbReference type="Google" id="ProtNLM"/>
    </source>
</evidence>
<dbReference type="InterPro" id="IPR011009">
    <property type="entry name" value="Kinase-like_dom_sf"/>
</dbReference>
<dbReference type="Gene3D" id="3.40.50.300">
    <property type="entry name" value="P-loop containing nucleotide triphosphate hydrolases"/>
    <property type="match status" value="2"/>
</dbReference>
<evidence type="ECO:0000313" key="3">
    <source>
        <dbReference type="EMBL" id="QZP28484.1"/>
    </source>
</evidence>
<dbReference type="RefSeq" id="WP_155952682.1">
    <property type="nucleotide sequence ID" value="NZ_CP081966.1"/>
</dbReference>
<feature type="domain" description="DNA2/NAM7 helicase helicase" evidence="1">
    <location>
        <begin position="634"/>
        <end position="850"/>
    </location>
</feature>
<dbReference type="PANTHER" id="PTHR10887">
    <property type="entry name" value="DNA2/NAM7 HELICASE FAMILY"/>
    <property type="match status" value="1"/>
</dbReference>
<dbReference type="InterPro" id="IPR027417">
    <property type="entry name" value="P-loop_NTPase"/>
</dbReference>
<feature type="domain" description="DNA2/NAM7 helicase-like C-terminal" evidence="2">
    <location>
        <begin position="939"/>
        <end position="1143"/>
    </location>
</feature>
<dbReference type="Pfam" id="PF13086">
    <property type="entry name" value="AAA_11"/>
    <property type="match status" value="1"/>
</dbReference>
<dbReference type="CDD" id="cd18808">
    <property type="entry name" value="SF1_C_Upf1"/>
    <property type="match status" value="1"/>
</dbReference>
<dbReference type="PANTHER" id="PTHR10887:SF495">
    <property type="entry name" value="HELICASE SENATAXIN ISOFORM X1-RELATED"/>
    <property type="match status" value="1"/>
</dbReference>